<feature type="compositionally biased region" description="Low complexity" evidence="1">
    <location>
        <begin position="49"/>
        <end position="84"/>
    </location>
</feature>
<organism evidence="2 3">
    <name type="scientific">Hortaea werneckii</name>
    <name type="common">Black yeast</name>
    <name type="synonym">Cladosporium werneckii</name>
    <dbReference type="NCBI Taxonomy" id="91943"/>
    <lineage>
        <taxon>Eukaryota</taxon>
        <taxon>Fungi</taxon>
        <taxon>Dikarya</taxon>
        <taxon>Ascomycota</taxon>
        <taxon>Pezizomycotina</taxon>
        <taxon>Dothideomycetes</taxon>
        <taxon>Dothideomycetidae</taxon>
        <taxon>Mycosphaerellales</taxon>
        <taxon>Teratosphaeriaceae</taxon>
        <taxon>Hortaea</taxon>
    </lineage>
</organism>
<evidence type="ECO:0000313" key="2">
    <source>
        <dbReference type="EMBL" id="RMZ19567.1"/>
    </source>
</evidence>
<dbReference type="AlphaFoldDB" id="A0A3M7I1V6"/>
<evidence type="ECO:0000313" key="3">
    <source>
        <dbReference type="Proteomes" id="UP000281677"/>
    </source>
</evidence>
<accession>A0A3M7I1V6</accession>
<name>A0A3M7I1V6_HORWE</name>
<gene>
    <name evidence="2" type="ORF">D0859_16435</name>
</gene>
<evidence type="ECO:0000256" key="1">
    <source>
        <dbReference type="SAM" id="MobiDB-lite"/>
    </source>
</evidence>
<sequence length="264" mass="28338">NRIRHLQNQTAVLQEVNKLCKSALQAKGETYSPPDVGLEACAGGGGSAGSSSSSDSGSSTTGGMSASATATSTSSSSSSSSSSTNEEEDGSSGESGEFIFLIFPVPLQQTGSLGSLVNASLQRSSHPVLVQIFLLAPSFAALQRLKRLKSSLNSSRVQQNHLLQLPIRLLRQPPQFRPIVRHTIRGMEEILKPIPIDPFVPFIQQLILSLGIQILPFLPLPQLLNRIADRVPILARLHHREPADPHAFQLNQGIAALPHDPRRA</sequence>
<proteinExistence type="predicted"/>
<protein>
    <submittedName>
        <fullName evidence="2">Uncharacterized protein</fullName>
    </submittedName>
</protein>
<feature type="non-terminal residue" evidence="2">
    <location>
        <position position="1"/>
    </location>
</feature>
<dbReference type="Proteomes" id="UP000281677">
    <property type="component" value="Unassembled WGS sequence"/>
</dbReference>
<dbReference type="EMBL" id="QWIT01000983">
    <property type="protein sequence ID" value="RMZ19567.1"/>
    <property type="molecule type" value="Genomic_DNA"/>
</dbReference>
<feature type="region of interest" description="Disordered" evidence="1">
    <location>
        <begin position="28"/>
        <end position="93"/>
    </location>
</feature>
<comment type="caution">
    <text evidence="2">The sequence shown here is derived from an EMBL/GenBank/DDBJ whole genome shotgun (WGS) entry which is preliminary data.</text>
</comment>
<reference evidence="2 3" key="1">
    <citation type="journal article" date="2018" name="BMC Genomics">
        <title>Genomic evidence for intraspecific hybridization in a clonal and extremely halotolerant yeast.</title>
        <authorList>
            <person name="Gostincar C."/>
            <person name="Stajich J.E."/>
            <person name="Zupancic J."/>
            <person name="Zalar P."/>
            <person name="Gunde-Cimerman N."/>
        </authorList>
    </citation>
    <scope>NUCLEOTIDE SEQUENCE [LARGE SCALE GENOMIC DNA]</scope>
    <source>
        <strain evidence="2 3">EXF-120</strain>
    </source>
</reference>